<name>A0ABZ3FLZ5_9ACTN</name>
<evidence type="ECO:0000313" key="1">
    <source>
        <dbReference type="EMBL" id="XAN05853.1"/>
    </source>
</evidence>
<dbReference type="EMBL" id="CP154795">
    <property type="protein sequence ID" value="XAN05853.1"/>
    <property type="molecule type" value="Genomic_DNA"/>
</dbReference>
<keyword evidence="2" id="KW-1185">Reference proteome</keyword>
<proteinExistence type="predicted"/>
<protein>
    <submittedName>
        <fullName evidence="1">Uncharacterized protein</fullName>
    </submittedName>
</protein>
<accession>A0ABZ3FLZ5</accession>
<dbReference type="RefSeq" id="WP_425307286.1">
    <property type="nucleotide sequence ID" value="NZ_CP154795.1"/>
</dbReference>
<dbReference type="Proteomes" id="UP001442841">
    <property type="component" value="Chromosome"/>
</dbReference>
<reference evidence="1 2" key="1">
    <citation type="submission" date="2024-04" db="EMBL/GenBank/DDBJ databases">
        <title>Isolation of an actinomycete strain from pig manure.</title>
        <authorList>
            <person name="Gong T."/>
            <person name="Yu Z."/>
            <person name="An M."/>
            <person name="Wei C."/>
            <person name="Yang W."/>
            <person name="Liu L."/>
        </authorList>
    </citation>
    <scope>NUCLEOTIDE SEQUENCE [LARGE SCALE GENOMIC DNA]</scope>
    <source>
        <strain evidence="1 2">ZF39</strain>
    </source>
</reference>
<gene>
    <name evidence="1" type="ORF">AADG42_00540</name>
</gene>
<evidence type="ECO:0000313" key="2">
    <source>
        <dbReference type="Proteomes" id="UP001442841"/>
    </source>
</evidence>
<sequence>MIGEYADPGRMQVCCFEGQPQSVDAERASLVAVTDIGPSPGHRLEPIGRQAGQHRARQRVLPAAQIAVVHRSTPARALRAGQAAAEGLMGVLEVVAGGGQSGRGRAGSRDVAGQQLAVSQEVAIGPGLQEIVVGREDLHRLGVAIVRLERDGELAGDCEVGAVARPCAERPDRDVVEADIDAGVPELIERPGVIGIGLHALSGLHQDLRPGHLAEPTEQRGQVGHRQRLVGSEPAHGVGHVARLEEGSDLRRRVGGRCGGGFLLASEQAHGCSFSQE</sequence>
<organism evidence="1 2">
    <name type="scientific">Ammonicoccus fulvus</name>
    <dbReference type="NCBI Taxonomy" id="3138240"/>
    <lineage>
        <taxon>Bacteria</taxon>
        <taxon>Bacillati</taxon>
        <taxon>Actinomycetota</taxon>
        <taxon>Actinomycetes</taxon>
        <taxon>Propionibacteriales</taxon>
        <taxon>Propionibacteriaceae</taxon>
        <taxon>Ammonicoccus</taxon>
    </lineage>
</organism>